<dbReference type="InterPro" id="IPR052556">
    <property type="entry name" value="PolySynth_Transporter"/>
</dbReference>
<feature type="transmembrane region" description="Helical" evidence="5">
    <location>
        <begin position="441"/>
        <end position="464"/>
    </location>
</feature>
<feature type="transmembrane region" description="Helical" evidence="5">
    <location>
        <begin position="359"/>
        <end position="380"/>
    </location>
</feature>
<dbReference type="PANTHER" id="PTHR43424:SF1">
    <property type="entry name" value="LOCUS PUTATIVE PROTEIN 1-RELATED"/>
    <property type="match status" value="1"/>
</dbReference>
<evidence type="ECO:0000256" key="2">
    <source>
        <dbReference type="ARBA" id="ARBA00022692"/>
    </source>
</evidence>
<dbReference type="EMBL" id="JAOQJV010000009">
    <property type="protein sequence ID" value="MCU6700182.1"/>
    <property type="molecule type" value="Genomic_DNA"/>
</dbReference>
<feature type="transmembrane region" description="Helical" evidence="5">
    <location>
        <begin position="327"/>
        <end position="347"/>
    </location>
</feature>
<dbReference type="Proteomes" id="UP001207605">
    <property type="component" value="Unassembled WGS sequence"/>
</dbReference>
<comment type="subcellular location">
    <subcellularLocation>
        <location evidence="1">Membrane</location>
        <topology evidence="1">Multi-pass membrane protein</topology>
    </subcellularLocation>
</comment>
<name>A0ABT2S6Z0_9FIRM</name>
<keyword evidence="7" id="KW-1185">Reference proteome</keyword>
<evidence type="ECO:0000256" key="5">
    <source>
        <dbReference type="SAM" id="Phobius"/>
    </source>
</evidence>
<dbReference type="RefSeq" id="WP_262581629.1">
    <property type="nucleotide sequence ID" value="NZ_JAOQJV010000009.1"/>
</dbReference>
<feature type="transmembrane region" description="Helical" evidence="5">
    <location>
        <begin position="290"/>
        <end position="315"/>
    </location>
</feature>
<keyword evidence="4 5" id="KW-0472">Membrane</keyword>
<evidence type="ECO:0000256" key="4">
    <source>
        <dbReference type="ARBA" id="ARBA00023136"/>
    </source>
</evidence>
<dbReference type="PANTHER" id="PTHR43424">
    <property type="entry name" value="LOCUS PUTATIVE PROTEIN 1-RELATED"/>
    <property type="match status" value="1"/>
</dbReference>
<feature type="transmembrane region" description="Helical" evidence="5">
    <location>
        <begin position="213"/>
        <end position="230"/>
    </location>
</feature>
<feature type="transmembrane region" description="Helical" evidence="5">
    <location>
        <begin position="89"/>
        <end position="112"/>
    </location>
</feature>
<comment type="caution">
    <text evidence="6">The sequence shown here is derived from an EMBL/GenBank/DDBJ whole genome shotgun (WGS) entry which is preliminary data.</text>
</comment>
<protein>
    <submittedName>
        <fullName evidence="6">Flippase</fullName>
    </submittedName>
</protein>
<evidence type="ECO:0000256" key="3">
    <source>
        <dbReference type="ARBA" id="ARBA00022989"/>
    </source>
</evidence>
<evidence type="ECO:0000313" key="7">
    <source>
        <dbReference type="Proteomes" id="UP001207605"/>
    </source>
</evidence>
<accession>A0ABT2S6Z0</accession>
<keyword evidence="3 5" id="KW-1133">Transmembrane helix</keyword>
<dbReference type="InterPro" id="IPR002797">
    <property type="entry name" value="Polysacc_synth"/>
</dbReference>
<feature type="transmembrane region" description="Helical" evidence="5">
    <location>
        <begin position="171"/>
        <end position="192"/>
    </location>
</feature>
<feature type="transmembrane region" description="Helical" evidence="5">
    <location>
        <begin position="386"/>
        <end position="406"/>
    </location>
</feature>
<feature type="transmembrane region" description="Helical" evidence="5">
    <location>
        <begin position="418"/>
        <end position="435"/>
    </location>
</feature>
<gene>
    <name evidence="6" type="ORF">OCV65_08075</name>
</gene>
<proteinExistence type="predicted"/>
<feature type="transmembrane region" description="Helical" evidence="5">
    <location>
        <begin position="118"/>
        <end position="137"/>
    </location>
</feature>
<feature type="transmembrane region" description="Helical" evidence="5">
    <location>
        <begin position="149"/>
        <end position="165"/>
    </location>
</feature>
<evidence type="ECO:0000313" key="6">
    <source>
        <dbReference type="EMBL" id="MCU6700182.1"/>
    </source>
</evidence>
<feature type="transmembrane region" description="Helical" evidence="5">
    <location>
        <begin position="250"/>
        <end position="269"/>
    </location>
</feature>
<evidence type="ECO:0000256" key="1">
    <source>
        <dbReference type="ARBA" id="ARBA00004141"/>
    </source>
</evidence>
<sequence>MKTKQKSISINLIANSIKTLMGIIFPLITFPYASRVLGAAGIGKVNYASSIISYFSMFAALGISTYAVREGARIRDDKEKFSKFAKEMLNINLCTTVISYLALLIFLSLPILGNYKKLLVISSATIVFTTIGMEWLFTIKEEYAYITKRAILFQCISLVCLFLLVRSKEDYYWYAALTVISAGGSAILNLIYSRKLVNWRQSGRLEYKKHLKPILLIFGTSVASSIYMTMDTTMLGAMRGDQATGVYTAAVKINTVVSTMIGTISATILPRVSYYIGNGLKEEYKKLMKVSVDMLMMIAVPAVIGMMCTSDILILLFSGREFLSGSMAAKILSAKVIVGAVNRILAYQICIPHKKDKEVLIATVSGAVFNLFGNMVLITYLGVTGASIATLLSEVIVFIVLTYFTRKIFAMKSMYTRGFYYLLASIWFFGVRYLLDKMVSGVVVTLFGTVGICIAGYGIILLIARDAYLLEVINQIKKKINNFVGK</sequence>
<dbReference type="Pfam" id="PF01943">
    <property type="entry name" value="Polysacc_synt"/>
    <property type="match status" value="1"/>
</dbReference>
<feature type="transmembrane region" description="Helical" evidence="5">
    <location>
        <begin position="12"/>
        <end position="33"/>
    </location>
</feature>
<reference evidence="6 7" key="1">
    <citation type="journal article" date="2021" name="ISME Commun">
        <title>Automated analysis of genomic sequences facilitates high-throughput and comprehensive description of bacteria.</title>
        <authorList>
            <person name="Hitch T.C.A."/>
        </authorList>
    </citation>
    <scope>NUCLEOTIDE SEQUENCE [LARGE SCALE GENOMIC DNA]</scope>
    <source>
        <strain evidence="6 7">Sanger_02</strain>
    </source>
</reference>
<organism evidence="6 7">
    <name type="scientific">Dorea ammoniilytica</name>
    <dbReference type="NCBI Taxonomy" id="2981788"/>
    <lineage>
        <taxon>Bacteria</taxon>
        <taxon>Bacillati</taxon>
        <taxon>Bacillota</taxon>
        <taxon>Clostridia</taxon>
        <taxon>Lachnospirales</taxon>
        <taxon>Lachnospiraceae</taxon>
        <taxon>Dorea</taxon>
    </lineage>
</organism>
<keyword evidence="2 5" id="KW-0812">Transmembrane</keyword>
<feature type="transmembrane region" description="Helical" evidence="5">
    <location>
        <begin position="45"/>
        <end position="68"/>
    </location>
</feature>
<dbReference type="CDD" id="cd13128">
    <property type="entry name" value="MATE_Wzx_like"/>
    <property type="match status" value="1"/>
</dbReference>